<feature type="signal peptide" evidence="1">
    <location>
        <begin position="1"/>
        <end position="16"/>
    </location>
</feature>
<proteinExistence type="predicted"/>
<keyword evidence="1" id="KW-0732">Signal</keyword>
<dbReference type="EMBL" id="JBBXMP010000377">
    <property type="protein sequence ID" value="KAL0058054.1"/>
    <property type="molecule type" value="Genomic_DNA"/>
</dbReference>
<sequence length="243" mass="26680">MLMTALLMATTGAVLDLPDLSKPRILLINGTNCPQGHYHAYVSWDIAKQLDNIKVDWSTQTDTAKHTSLAVGMLSETINDGYRIIRHCLGFLECSNPDCAQMVRAQSSDAWIARQAGTLCKCSQLTHPKKQFKLVHILCSNKATIIKYAGGVWYCNGEPHDHPQIPRTLHLSQDQGHRLQSLVTANPGAPPAALRAGKTVSDESSTDISNRLGNSKAAHYEIEKIRPSKPPSGDAFITQYIHS</sequence>
<gene>
    <name evidence="2" type="ORF">AAF712_015281</name>
</gene>
<accession>A0ABR2ZA08</accession>
<organism evidence="2 3">
    <name type="scientific">Marasmius tenuissimus</name>
    <dbReference type="NCBI Taxonomy" id="585030"/>
    <lineage>
        <taxon>Eukaryota</taxon>
        <taxon>Fungi</taxon>
        <taxon>Dikarya</taxon>
        <taxon>Basidiomycota</taxon>
        <taxon>Agaricomycotina</taxon>
        <taxon>Agaricomycetes</taxon>
        <taxon>Agaricomycetidae</taxon>
        <taxon>Agaricales</taxon>
        <taxon>Marasmiineae</taxon>
        <taxon>Marasmiaceae</taxon>
        <taxon>Marasmius</taxon>
    </lineage>
</organism>
<dbReference type="Proteomes" id="UP001437256">
    <property type="component" value="Unassembled WGS sequence"/>
</dbReference>
<comment type="caution">
    <text evidence="2">The sequence shown here is derived from an EMBL/GenBank/DDBJ whole genome shotgun (WGS) entry which is preliminary data.</text>
</comment>
<evidence type="ECO:0000313" key="2">
    <source>
        <dbReference type="EMBL" id="KAL0058054.1"/>
    </source>
</evidence>
<name>A0ABR2ZA08_9AGAR</name>
<feature type="chain" id="PRO_5045477266" evidence="1">
    <location>
        <begin position="17"/>
        <end position="243"/>
    </location>
</feature>
<keyword evidence="3" id="KW-1185">Reference proteome</keyword>
<evidence type="ECO:0000256" key="1">
    <source>
        <dbReference type="SAM" id="SignalP"/>
    </source>
</evidence>
<evidence type="ECO:0000313" key="3">
    <source>
        <dbReference type="Proteomes" id="UP001437256"/>
    </source>
</evidence>
<protein>
    <submittedName>
        <fullName evidence="2">Uncharacterized protein</fullName>
    </submittedName>
</protein>
<reference evidence="2 3" key="1">
    <citation type="submission" date="2024-05" db="EMBL/GenBank/DDBJ databases">
        <title>A draft genome resource for the thread blight pathogen Marasmius tenuissimus strain MS-2.</title>
        <authorList>
            <person name="Yulfo-Soto G.E."/>
            <person name="Baruah I.K."/>
            <person name="Amoako-Attah I."/>
            <person name="Bukari Y."/>
            <person name="Meinhardt L.W."/>
            <person name="Bailey B.A."/>
            <person name="Cohen S.P."/>
        </authorList>
    </citation>
    <scope>NUCLEOTIDE SEQUENCE [LARGE SCALE GENOMIC DNA]</scope>
    <source>
        <strain evidence="2 3">MS-2</strain>
    </source>
</reference>